<accession>A0A1H8G2R7</accession>
<proteinExistence type="predicted"/>
<protein>
    <submittedName>
        <fullName evidence="1">Uncharacterized protein</fullName>
    </submittedName>
</protein>
<dbReference type="Proteomes" id="UP000199206">
    <property type="component" value="Unassembled WGS sequence"/>
</dbReference>
<reference evidence="2" key="1">
    <citation type="submission" date="2016-10" db="EMBL/GenBank/DDBJ databases">
        <authorList>
            <person name="Varghese N."/>
            <person name="Submissions S."/>
        </authorList>
    </citation>
    <scope>NUCLEOTIDE SEQUENCE [LARGE SCALE GENOMIC DNA]</scope>
    <source>
        <strain evidence="2">S6-262</strain>
    </source>
</reference>
<evidence type="ECO:0000313" key="2">
    <source>
        <dbReference type="Proteomes" id="UP000199206"/>
    </source>
</evidence>
<evidence type="ECO:0000313" key="1">
    <source>
        <dbReference type="EMBL" id="SEN37588.1"/>
    </source>
</evidence>
<keyword evidence="2" id="KW-1185">Reference proteome</keyword>
<name>A0A1H8G2R7_9SPHN</name>
<dbReference type="STRING" id="1166340.SAMN05192583_2650"/>
<gene>
    <name evidence="1" type="ORF">SAMN05192583_2650</name>
</gene>
<sequence>MQRSTADVSRQPDLKFPSGNIRGVDRSSFFSAGRCAVATTLLLLAGCSGGGSVFSGEKDDRRLADPAVAAAINAPILTDPGLQQWANADTIRPPTMPDLLSVPPDELGATRPDRLPAAAPTRGGGCPECDAASDALTLTALAARQTDARISACAAGLRYATEWANELPASLLPPVARVTEAAGNDDASCHLRAVTLAASASPDRAVDAMFAAMIAGGYAPEHWRGGTAHLLRGRRGDATLTAYVTGDDDGGSDIRLLFTQAPVVHAGLNAGPCPQGHCR</sequence>
<organism evidence="1 2">
    <name type="scientific">Sphingomonas gellani</name>
    <dbReference type="NCBI Taxonomy" id="1166340"/>
    <lineage>
        <taxon>Bacteria</taxon>
        <taxon>Pseudomonadati</taxon>
        <taxon>Pseudomonadota</taxon>
        <taxon>Alphaproteobacteria</taxon>
        <taxon>Sphingomonadales</taxon>
        <taxon>Sphingomonadaceae</taxon>
        <taxon>Sphingomonas</taxon>
    </lineage>
</organism>
<dbReference type="AlphaFoldDB" id="A0A1H8G2R7"/>
<dbReference type="EMBL" id="FOCF01000006">
    <property type="protein sequence ID" value="SEN37588.1"/>
    <property type="molecule type" value="Genomic_DNA"/>
</dbReference>